<dbReference type="PANTHER" id="PTHR11977">
    <property type="entry name" value="VILLIN"/>
    <property type="match status" value="1"/>
</dbReference>
<feature type="compositionally biased region" description="Low complexity" evidence="1">
    <location>
        <begin position="289"/>
        <end position="298"/>
    </location>
</feature>
<dbReference type="InterPro" id="IPR057226">
    <property type="entry name" value="DUF7904"/>
</dbReference>
<feature type="domain" description="DUF4045" evidence="2">
    <location>
        <begin position="9"/>
        <end position="762"/>
    </location>
</feature>
<dbReference type="GO" id="GO:0005546">
    <property type="term" value="F:phosphatidylinositol-4,5-bisphosphate binding"/>
    <property type="evidence" value="ECO:0007669"/>
    <property type="project" value="TreeGrafter"/>
</dbReference>
<feature type="compositionally biased region" description="Low complexity" evidence="1">
    <location>
        <begin position="410"/>
        <end position="424"/>
    </location>
</feature>
<dbReference type="GO" id="GO:0008154">
    <property type="term" value="P:actin polymerization or depolymerization"/>
    <property type="evidence" value="ECO:0007669"/>
    <property type="project" value="TreeGrafter"/>
</dbReference>
<evidence type="ECO:0000313" key="4">
    <source>
        <dbReference type="EMBL" id="KIW63948.1"/>
    </source>
</evidence>
<protein>
    <submittedName>
        <fullName evidence="4">Uncharacterized protein</fullName>
    </submittedName>
</protein>
<dbReference type="InterPro" id="IPR025118">
    <property type="entry name" value="DUF4045"/>
</dbReference>
<feature type="compositionally biased region" description="Low complexity" evidence="1">
    <location>
        <begin position="1287"/>
        <end position="1308"/>
    </location>
</feature>
<dbReference type="GO" id="GO:0015629">
    <property type="term" value="C:actin cytoskeleton"/>
    <property type="evidence" value="ECO:0007669"/>
    <property type="project" value="TreeGrafter"/>
</dbReference>
<feature type="compositionally biased region" description="Polar residues" evidence="1">
    <location>
        <begin position="688"/>
        <end position="698"/>
    </location>
</feature>
<feature type="compositionally biased region" description="Polar residues" evidence="1">
    <location>
        <begin position="1106"/>
        <end position="1116"/>
    </location>
</feature>
<feature type="domain" description="DUF7904" evidence="3">
    <location>
        <begin position="1349"/>
        <end position="1448"/>
    </location>
</feature>
<accession>A0A0D2F7G8</accession>
<dbReference type="Proteomes" id="UP000054266">
    <property type="component" value="Unassembled WGS sequence"/>
</dbReference>
<evidence type="ECO:0000259" key="2">
    <source>
        <dbReference type="Pfam" id="PF13254"/>
    </source>
</evidence>
<feature type="compositionally biased region" description="Polar residues" evidence="1">
    <location>
        <begin position="92"/>
        <end position="104"/>
    </location>
</feature>
<feature type="region of interest" description="Disordered" evidence="1">
    <location>
        <begin position="21"/>
        <end position="309"/>
    </location>
</feature>
<keyword evidence="5" id="KW-1185">Reference proteome</keyword>
<feature type="region of interest" description="Disordered" evidence="1">
    <location>
        <begin position="322"/>
        <end position="348"/>
    </location>
</feature>
<dbReference type="PANTHER" id="PTHR11977:SF133">
    <property type="entry name" value="DUF4045 DOMAIN-CONTAINING PROTEIN"/>
    <property type="match status" value="1"/>
</dbReference>
<dbReference type="HOGENOM" id="CLU_001208_0_0_1"/>
<dbReference type="GO" id="GO:0051015">
    <property type="term" value="F:actin filament binding"/>
    <property type="evidence" value="ECO:0007669"/>
    <property type="project" value="InterPro"/>
</dbReference>
<feature type="compositionally biased region" description="Polar residues" evidence="1">
    <location>
        <begin position="1536"/>
        <end position="1556"/>
    </location>
</feature>
<feature type="region of interest" description="Disordered" evidence="1">
    <location>
        <begin position="759"/>
        <end position="906"/>
    </location>
</feature>
<feature type="compositionally biased region" description="Polar residues" evidence="1">
    <location>
        <begin position="624"/>
        <end position="645"/>
    </location>
</feature>
<dbReference type="GO" id="GO:0051016">
    <property type="term" value="P:barbed-end actin filament capping"/>
    <property type="evidence" value="ECO:0007669"/>
    <property type="project" value="TreeGrafter"/>
</dbReference>
<feature type="region of interest" description="Disordered" evidence="1">
    <location>
        <begin position="912"/>
        <end position="931"/>
    </location>
</feature>
<sequence>MDASNDGAESVDQFLARIASLSSKQNAEEAERSKRTEEELLQARKERQARRLERARSLSPSKTGPTPSSRPMGEAAPKPNQGIEPPVALTPPLQSRTLGRSGSISPRHDRGAVAGLDFSRPLPAPAPLTSDEPTLPSPPAHATPLSRSGTLSWNQRPLSRGGAVRSRPLSVASIPDLGLGAQSAAQQKVEEEMSRKDIAASLEARDPSWFRQTADRGVGSAAYRKNETDSDTLSHSASRALRLPGMSNAAEDRSKEETEKPTPPSSPSKSAHALPVSQRQPSSSDQTRPRPVSMMSSSPPKPLALDLPTFKPLDLNTSFAADAPGLGRTSSILSSSARPPSPTKGLGGFVESAMMKRSDSVSKRWSVQANAGLKRGDSIASARPAHLANVSGYTPGHSRGSSRDVRGSRDGNSSPLSNSRPVSSHGEPVPITKGRLIPRPEDDSTVSSDTMPKQDAQPSKAVEVPTQTRPVTPPPSESVLSRSPSKTMDPRRWSPTKASWLESALNKPPESPRAAKPEMPAWRLSMQRAKQEQSQLSEATKEELTRPIVAPKPLSTPPMKDATALGKSTGDGVAVDSTSTETGLKKTMSTPLPSSDSSDAKMPGQPFTTTKEEKPVVPAKRNITPVQLGSSSPQKEDSTSATPVRNKQESARGTPNPLLPEHKLESKMAAFKPKPSTPPKPDFRASLKSRQAAPTGSNDAEPEFKAVFGKLKRAQTQSYVAPDELKDNITMGKAALNVTGGPQKTKRVDEFKESILQKKEAMKSGSGAIGKRPEVTSPTGKHNDPVPEALARRMALQKTGTSSEKIETKRQSDTPDKLNMTSFKPQAVAEKPTLSGLGTKPSLGGSKPQSVYEKPVPPKGEHLSHPEPSVAPPTALASNPEKSAAAEVTVLPLQSASDPPARVGLRNSKVNMAEVASSPEPASRVKLPENSKLAARLNPALAGILSRSGSPKTPGDAVSSGGGAIQVRDSQQVARDSTKEDPAALTHMTKARSKGPKRRAPKGSPSTTESGKPTARQPAADVPLKTVGSPEPVLEPKAFLPARSFATKPNVSNSTPERQTAKADLGEVQRPLPMPPRIESEMPIRANLKQTPSPPPKAELPMPDVANTTVEKQSATEPLPAPRTEPELLPKPLVASKSVELRKVSSQGAPTGTVDGLPPLKPKKSVDLRNISGPGTPPKPVDQHTTGKSATPRKIEVLPDPSKVVSSPPDSDGERKATTLSPDTAPVLPLTPNKSRLNTPKAPKPDIIGSTKSRSLASGLGLQLGTGPRNLAAAPVLTPPPEPQAVAPRAAGSPRKSSSPAKSSPSVRPRLESFFGVLPQTGEKAEFDAHAFLSAQNKTAEKSKTLSKQIWEVSGDGKKTPMPPQQEHILFEDCMYVCVHSLQSPSGSKLSEVYLWCGDEVPEAAVEDAQLFCRKVARENSAKLEVVKQGKESSEFFQALGGIVIVRRNKSSALYMLCGRRHLGHIAFDEVDLSADSLRTGLPFLISAKFGKLYLWKGRGSNPEDVGCARLIGMDLGLTGEIEEVSEGEEPASFWDSLSSGSSKRTVRQSSSGTSESHTHPPRLYRVEHDRPKSSGGLGGFWGLRASSPPKQSLKALVEEVAPFNQKDLDGHHIHILDVYRELYVLIGGSAKKPAEFVTAVQVAQEIAVLSPSVQDRPLLPSCYIVIGEPPQHIMSIFRKWTPRRSSLPTEQLCVRAEEVVQELGIQL</sequence>
<feature type="compositionally biased region" description="Basic and acidic residues" evidence="1">
    <location>
        <begin position="250"/>
        <end position="260"/>
    </location>
</feature>
<evidence type="ECO:0000259" key="3">
    <source>
        <dbReference type="Pfam" id="PF25480"/>
    </source>
</evidence>
<feature type="region of interest" description="Disordered" evidence="1">
    <location>
        <begin position="1527"/>
        <end position="1572"/>
    </location>
</feature>
<dbReference type="STRING" id="5601.A0A0D2F7G8"/>
<feature type="compositionally biased region" description="Polar residues" evidence="1">
    <location>
        <begin position="58"/>
        <end position="69"/>
    </location>
</feature>
<feature type="compositionally biased region" description="Basic and acidic residues" evidence="1">
    <location>
        <begin position="26"/>
        <end position="56"/>
    </location>
</feature>
<feature type="compositionally biased region" description="Basic residues" evidence="1">
    <location>
        <begin position="989"/>
        <end position="1001"/>
    </location>
</feature>
<evidence type="ECO:0000313" key="5">
    <source>
        <dbReference type="Proteomes" id="UP000054266"/>
    </source>
</evidence>
<dbReference type="InterPro" id="IPR007122">
    <property type="entry name" value="Villin/Gelsolin"/>
</dbReference>
<dbReference type="InterPro" id="IPR029006">
    <property type="entry name" value="ADF-H/Gelsolin-like_dom_sf"/>
</dbReference>
<dbReference type="EMBL" id="KN846961">
    <property type="protein sequence ID" value="KIW63948.1"/>
    <property type="molecule type" value="Genomic_DNA"/>
</dbReference>
<dbReference type="GO" id="GO:0005737">
    <property type="term" value="C:cytoplasm"/>
    <property type="evidence" value="ECO:0007669"/>
    <property type="project" value="TreeGrafter"/>
</dbReference>
<dbReference type="SMART" id="SM00262">
    <property type="entry name" value="GEL"/>
    <property type="match status" value="2"/>
</dbReference>
<feature type="region of interest" description="Disordered" evidence="1">
    <location>
        <begin position="944"/>
        <end position="1308"/>
    </location>
</feature>
<feature type="compositionally biased region" description="Basic and acidic residues" evidence="1">
    <location>
        <begin position="188"/>
        <end position="208"/>
    </location>
</feature>
<dbReference type="Gene3D" id="3.40.20.10">
    <property type="entry name" value="Severin"/>
    <property type="match status" value="3"/>
</dbReference>
<feature type="compositionally biased region" description="Polar residues" evidence="1">
    <location>
        <begin position="277"/>
        <end position="286"/>
    </location>
</feature>
<reference evidence="4 5" key="1">
    <citation type="submission" date="2015-01" db="EMBL/GenBank/DDBJ databases">
        <title>The Genome Sequence of Capronia semiimmersa CBS27337.</title>
        <authorList>
            <consortium name="The Broad Institute Genomics Platform"/>
            <person name="Cuomo C."/>
            <person name="de Hoog S."/>
            <person name="Gorbushina A."/>
            <person name="Stielow B."/>
            <person name="Teixiera M."/>
            <person name="Abouelleil A."/>
            <person name="Chapman S.B."/>
            <person name="Priest M."/>
            <person name="Young S.K."/>
            <person name="Wortman J."/>
            <person name="Nusbaum C."/>
            <person name="Birren B."/>
        </authorList>
    </citation>
    <scope>NUCLEOTIDE SEQUENCE [LARGE SCALE GENOMIC DNA]</scope>
    <source>
        <strain evidence="4 5">CBS 27337</strain>
    </source>
</reference>
<gene>
    <name evidence="4" type="ORF">PV04_08910</name>
</gene>
<evidence type="ECO:0000256" key="1">
    <source>
        <dbReference type="SAM" id="MobiDB-lite"/>
    </source>
</evidence>
<feature type="compositionally biased region" description="Polar residues" evidence="1">
    <location>
        <begin position="145"/>
        <end position="157"/>
    </location>
</feature>
<dbReference type="GO" id="GO:0051014">
    <property type="term" value="P:actin filament severing"/>
    <property type="evidence" value="ECO:0007669"/>
    <property type="project" value="TreeGrafter"/>
</dbReference>
<proteinExistence type="predicted"/>
<name>A0A0D2F7G8_9EURO</name>
<feature type="compositionally biased region" description="Polar residues" evidence="1">
    <location>
        <begin position="1047"/>
        <end position="1058"/>
    </location>
</feature>
<dbReference type="Pfam" id="PF25480">
    <property type="entry name" value="DUF7904"/>
    <property type="match status" value="1"/>
</dbReference>
<feature type="compositionally biased region" description="Basic and acidic residues" evidence="1">
    <location>
        <begin position="804"/>
        <end position="816"/>
    </location>
</feature>
<feature type="compositionally biased region" description="Polar residues" evidence="1">
    <location>
        <begin position="576"/>
        <end position="597"/>
    </location>
</feature>
<organism evidence="4 5">
    <name type="scientific">Phialophora macrospora</name>
    <dbReference type="NCBI Taxonomy" id="1851006"/>
    <lineage>
        <taxon>Eukaryota</taxon>
        <taxon>Fungi</taxon>
        <taxon>Dikarya</taxon>
        <taxon>Ascomycota</taxon>
        <taxon>Pezizomycotina</taxon>
        <taxon>Eurotiomycetes</taxon>
        <taxon>Chaetothyriomycetidae</taxon>
        <taxon>Chaetothyriales</taxon>
        <taxon>Herpotrichiellaceae</taxon>
        <taxon>Phialophora</taxon>
    </lineage>
</organism>
<dbReference type="SUPFAM" id="SSF55753">
    <property type="entry name" value="Actin depolymerizing proteins"/>
    <property type="match status" value="3"/>
</dbReference>
<feature type="region of interest" description="Disordered" evidence="1">
    <location>
        <begin position="388"/>
        <end position="701"/>
    </location>
</feature>
<feature type="compositionally biased region" description="Low complexity" evidence="1">
    <location>
        <begin position="1198"/>
        <end position="1210"/>
    </location>
</feature>
<dbReference type="Pfam" id="PF13254">
    <property type="entry name" value="DUF4045"/>
    <property type="match status" value="1"/>
</dbReference>